<keyword evidence="1" id="KW-0812">Transmembrane</keyword>
<evidence type="ECO:0000313" key="2">
    <source>
        <dbReference type="EMBL" id="CDI03863.1"/>
    </source>
</evidence>
<dbReference type="STRING" id="1400863.BN873_70011"/>
<dbReference type="RefSeq" id="WP_171820491.1">
    <property type="nucleotide sequence ID" value="NZ_CBTJ020000080.1"/>
</dbReference>
<accession>W6ME23</accession>
<keyword evidence="3" id="KW-1185">Reference proteome</keyword>
<dbReference type="Proteomes" id="UP000035760">
    <property type="component" value="Unassembled WGS sequence"/>
</dbReference>
<organism evidence="2 3">
    <name type="scientific">Candidatus Competibacter denitrificans Run_A_D11</name>
    <dbReference type="NCBI Taxonomy" id="1400863"/>
    <lineage>
        <taxon>Bacteria</taxon>
        <taxon>Pseudomonadati</taxon>
        <taxon>Pseudomonadota</taxon>
        <taxon>Gammaproteobacteria</taxon>
        <taxon>Candidatus Competibacteraceae</taxon>
        <taxon>Candidatus Competibacter</taxon>
    </lineage>
</organism>
<reference evidence="2" key="1">
    <citation type="submission" date="2013-07" db="EMBL/GenBank/DDBJ databases">
        <authorList>
            <person name="McIlroy S."/>
        </authorList>
    </citation>
    <scope>NUCLEOTIDE SEQUENCE [LARGE SCALE GENOMIC DNA]</scope>
    <source>
        <strain evidence="2">Run_A_D11</strain>
    </source>
</reference>
<dbReference type="Pfam" id="PF07963">
    <property type="entry name" value="N_methyl"/>
    <property type="match status" value="1"/>
</dbReference>
<protein>
    <submittedName>
        <fullName evidence="2">Type IV pilus modification protein PilV</fullName>
    </submittedName>
</protein>
<dbReference type="PROSITE" id="PS00409">
    <property type="entry name" value="PROKAR_NTER_METHYL"/>
    <property type="match status" value="1"/>
</dbReference>
<name>W6ME23_9GAMM</name>
<keyword evidence="1" id="KW-1133">Transmembrane helix</keyword>
<dbReference type="InterPro" id="IPR012902">
    <property type="entry name" value="N_methyl_site"/>
</dbReference>
<dbReference type="NCBIfam" id="TIGR02532">
    <property type="entry name" value="IV_pilin_GFxxxE"/>
    <property type="match status" value="1"/>
</dbReference>
<gene>
    <name evidence="2" type="ORF">BN873_70011</name>
</gene>
<dbReference type="AlphaFoldDB" id="W6ME23"/>
<evidence type="ECO:0000256" key="1">
    <source>
        <dbReference type="SAM" id="Phobius"/>
    </source>
</evidence>
<comment type="caution">
    <text evidence="2">The sequence shown here is derived from an EMBL/GenBank/DDBJ whole genome shotgun (WGS) entry which is preliminary data.</text>
</comment>
<proteinExistence type="predicted"/>
<dbReference type="EMBL" id="CBTJ020000080">
    <property type="protein sequence ID" value="CDI03863.1"/>
    <property type="molecule type" value="Genomic_DNA"/>
</dbReference>
<dbReference type="InterPro" id="IPR013362">
    <property type="entry name" value="Pilus_4_PilV"/>
</dbReference>
<keyword evidence="1" id="KW-0472">Membrane</keyword>
<reference evidence="2" key="2">
    <citation type="submission" date="2014-03" db="EMBL/GenBank/DDBJ databases">
        <title>Candidatus Competibacter-lineage genomes retrieved from metagenomes reveal functional metabolic diversity.</title>
        <authorList>
            <person name="McIlroy S.J."/>
            <person name="Albertsen M."/>
            <person name="Andresen E.K."/>
            <person name="Saunders A.M."/>
            <person name="Kristiansen R."/>
            <person name="Stokholm-Bjerregaard M."/>
            <person name="Nielsen K.L."/>
            <person name="Nielsen P.H."/>
        </authorList>
    </citation>
    <scope>NUCLEOTIDE SEQUENCE</scope>
    <source>
        <strain evidence="2">Run_A_D11</strain>
    </source>
</reference>
<feature type="transmembrane region" description="Helical" evidence="1">
    <location>
        <begin position="40"/>
        <end position="62"/>
    </location>
</feature>
<sequence>MREGYDVQNTSKTGISSLAKLKRIVKLANRAVSGFTLVEITVALLILSVGLLGLAGLQLHALQYTHSSYQRTLVNIQALDMVERMWTHLVEPLVELEDWRRLNKTSLPGWNGTVTALGGQPGDYVINISWVDQRFSEPQSFSFSYRLRLPIVN</sequence>
<dbReference type="NCBIfam" id="TIGR02523">
    <property type="entry name" value="type_IV_pilV"/>
    <property type="match status" value="1"/>
</dbReference>
<evidence type="ECO:0000313" key="3">
    <source>
        <dbReference type="Proteomes" id="UP000035760"/>
    </source>
</evidence>